<dbReference type="PANTHER" id="PTHR46796">
    <property type="entry name" value="HTH-TYPE TRANSCRIPTIONAL ACTIVATOR RHAS-RELATED"/>
    <property type="match status" value="1"/>
</dbReference>
<dbReference type="InterPro" id="IPR035965">
    <property type="entry name" value="PAS-like_dom_sf"/>
</dbReference>
<dbReference type="Gene3D" id="3.30.450.20">
    <property type="entry name" value="PAS domain"/>
    <property type="match status" value="1"/>
</dbReference>
<feature type="domain" description="HTH araC/xylS-type" evidence="4">
    <location>
        <begin position="148"/>
        <end position="246"/>
    </location>
</feature>
<dbReference type="InterPro" id="IPR013656">
    <property type="entry name" value="PAS_4"/>
</dbReference>
<dbReference type="InterPro" id="IPR009057">
    <property type="entry name" value="Homeodomain-like_sf"/>
</dbReference>
<dbReference type="InterPro" id="IPR050204">
    <property type="entry name" value="AraC_XylS_family_regulators"/>
</dbReference>
<dbReference type="Pfam" id="PF12833">
    <property type="entry name" value="HTH_18"/>
    <property type="match status" value="1"/>
</dbReference>
<dbReference type="SUPFAM" id="SSF55785">
    <property type="entry name" value="PYP-like sensor domain (PAS domain)"/>
    <property type="match status" value="1"/>
</dbReference>
<dbReference type="PRINTS" id="PR00032">
    <property type="entry name" value="HTHARAC"/>
</dbReference>
<dbReference type="NCBIfam" id="TIGR00229">
    <property type="entry name" value="sensory_box"/>
    <property type="match status" value="1"/>
</dbReference>
<reference evidence="6" key="1">
    <citation type="submission" date="2023-09" db="EMBL/GenBank/DDBJ databases">
        <authorList>
            <person name="Li S."/>
            <person name="Li X."/>
            <person name="Zhang C."/>
            <person name="Zhao Z."/>
        </authorList>
    </citation>
    <scope>NUCLEOTIDE SEQUENCE [LARGE SCALE GENOMIC DNA]</scope>
    <source>
        <strain evidence="6">SQ149</strain>
    </source>
</reference>
<proteinExistence type="predicted"/>
<dbReference type="EMBL" id="CP134145">
    <property type="protein sequence ID" value="WNC72173.1"/>
    <property type="molecule type" value="Genomic_DNA"/>
</dbReference>
<dbReference type="Pfam" id="PF08448">
    <property type="entry name" value="PAS_4"/>
    <property type="match status" value="1"/>
</dbReference>
<sequence length="249" mass="29107">MTAKVDIRTEKFMAQLRDHGNIETMFDILPDICFYIKDQNYQFMLCNDAMARIFNLKKKSDVIGKTEYEFFPKKISDAIRHDDFRIIHHAESILNRTELIVNEFGNLIWVSTSKLPLFGHNGEVLGVMGTTRVLTESENLPEDYQPFAKAIKYIKNNYHTVIDVAELADMSFLSNSQFRSRFKTVITLPPQQFILKVRVQAACHLLSTTEKSLTDIALRCGFCDQSHFTRQFRSFLDISPKKYRQRWHH</sequence>
<dbReference type="RefSeq" id="WP_348391292.1">
    <property type="nucleotide sequence ID" value="NZ_CP134145.1"/>
</dbReference>
<evidence type="ECO:0000256" key="1">
    <source>
        <dbReference type="ARBA" id="ARBA00023015"/>
    </source>
</evidence>
<name>A0ABY9TTM2_9GAMM</name>
<dbReference type="PROSITE" id="PS00041">
    <property type="entry name" value="HTH_ARAC_FAMILY_1"/>
    <property type="match status" value="1"/>
</dbReference>
<gene>
    <name evidence="5" type="ORF">RGQ13_18935</name>
</gene>
<dbReference type="SUPFAM" id="SSF46689">
    <property type="entry name" value="Homeodomain-like"/>
    <property type="match status" value="2"/>
</dbReference>
<keyword evidence="6" id="KW-1185">Reference proteome</keyword>
<keyword evidence="1" id="KW-0805">Transcription regulation</keyword>
<dbReference type="PROSITE" id="PS01124">
    <property type="entry name" value="HTH_ARAC_FAMILY_2"/>
    <property type="match status" value="1"/>
</dbReference>
<dbReference type="InterPro" id="IPR020449">
    <property type="entry name" value="Tscrpt_reg_AraC-type_HTH"/>
</dbReference>
<protein>
    <submittedName>
        <fullName evidence="5">AraC family transcriptional regulator</fullName>
    </submittedName>
</protein>
<dbReference type="SMART" id="SM00342">
    <property type="entry name" value="HTH_ARAC"/>
    <property type="match status" value="1"/>
</dbReference>
<dbReference type="Gene3D" id="1.10.10.60">
    <property type="entry name" value="Homeodomain-like"/>
    <property type="match status" value="1"/>
</dbReference>
<dbReference type="InterPro" id="IPR018062">
    <property type="entry name" value="HTH_AraC-typ_CS"/>
</dbReference>
<evidence type="ECO:0000256" key="3">
    <source>
        <dbReference type="ARBA" id="ARBA00023163"/>
    </source>
</evidence>
<evidence type="ECO:0000259" key="4">
    <source>
        <dbReference type="PROSITE" id="PS01124"/>
    </source>
</evidence>
<organism evidence="5 6">
    <name type="scientific">Thalassotalea psychrophila</name>
    <dbReference type="NCBI Taxonomy" id="3065647"/>
    <lineage>
        <taxon>Bacteria</taxon>
        <taxon>Pseudomonadati</taxon>
        <taxon>Pseudomonadota</taxon>
        <taxon>Gammaproteobacteria</taxon>
        <taxon>Alteromonadales</taxon>
        <taxon>Colwelliaceae</taxon>
        <taxon>Thalassotalea</taxon>
    </lineage>
</organism>
<dbReference type="CDD" id="cd00130">
    <property type="entry name" value="PAS"/>
    <property type="match status" value="1"/>
</dbReference>
<dbReference type="Proteomes" id="UP001258994">
    <property type="component" value="Chromosome"/>
</dbReference>
<keyword evidence="2" id="KW-0238">DNA-binding</keyword>
<dbReference type="InterPro" id="IPR018060">
    <property type="entry name" value="HTH_AraC"/>
</dbReference>
<accession>A0ABY9TTM2</accession>
<evidence type="ECO:0000313" key="6">
    <source>
        <dbReference type="Proteomes" id="UP001258994"/>
    </source>
</evidence>
<keyword evidence="3" id="KW-0804">Transcription</keyword>
<evidence type="ECO:0000313" key="5">
    <source>
        <dbReference type="EMBL" id="WNC72173.1"/>
    </source>
</evidence>
<dbReference type="PANTHER" id="PTHR46796:SF13">
    <property type="entry name" value="HTH-TYPE TRANSCRIPTIONAL ACTIVATOR RHAS"/>
    <property type="match status" value="1"/>
</dbReference>
<evidence type="ECO:0000256" key="2">
    <source>
        <dbReference type="ARBA" id="ARBA00023125"/>
    </source>
</evidence>
<dbReference type="InterPro" id="IPR000014">
    <property type="entry name" value="PAS"/>
</dbReference>